<comment type="cofactor">
    <cofactor evidence="7">
        <name>Zn(2+)</name>
        <dbReference type="ChEBI" id="CHEBI:29105"/>
    </cofactor>
    <text evidence="7">Binds 1 zinc ion per subunit.</text>
</comment>
<dbReference type="Gene3D" id="3.30.70.140">
    <property type="entry name" value="Aspartate carbamoyltransferase regulatory subunit, N-terminal domain"/>
    <property type="match status" value="1"/>
</dbReference>
<dbReference type="GO" id="GO:0004070">
    <property type="term" value="F:aspartate carbamoyltransferase activity"/>
    <property type="evidence" value="ECO:0007669"/>
    <property type="project" value="UniProtKB-EC"/>
</dbReference>
<accession>A0ABZ3H3K6</accession>
<dbReference type="InterPro" id="IPR020542">
    <property type="entry name" value="Asp_carbamoyltrfase_reg_C"/>
</dbReference>
<keyword evidence="5 7" id="KW-0862">Zinc</keyword>
<evidence type="ECO:0000313" key="11">
    <source>
        <dbReference type="Proteomes" id="UP001492541"/>
    </source>
</evidence>
<dbReference type="Proteomes" id="UP001492541">
    <property type="component" value="Chromosome"/>
</dbReference>
<protein>
    <recommendedName>
        <fullName evidence="3 7">Aspartate carbamoyltransferase regulatory chain</fullName>
    </recommendedName>
</protein>
<dbReference type="SUPFAM" id="SSF54893">
    <property type="entry name" value="Aspartate carbamoyltransferase, Regulatory-chain, N-terminal domain"/>
    <property type="match status" value="1"/>
</dbReference>
<keyword evidence="6 7" id="KW-0665">Pyrimidine biosynthesis</keyword>
<evidence type="ECO:0000259" key="8">
    <source>
        <dbReference type="Pfam" id="PF01948"/>
    </source>
</evidence>
<dbReference type="InterPro" id="IPR020545">
    <property type="entry name" value="Asp_carbamoyltransf_reg_N"/>
</dbReference>
<proteinExistence type="inferred from homology"/>
<gene>
    <name evidence="7 10" type="primary">pyrI</name>
    <name evidence="10" type="ORF">LPQ35_01960</name>
</gene>
<dbReference type="InterPro" id="IPR002801">
    <property type="entry name" value="Asp_carbamoylTrfase_reg"/>
</dbReference>
<dbReference type="PANTHER" id="PTHR35805:SF1">
    <property type="entry name" value="ASPARTATE CARBAMOYLTRANSFERASE REGULATORY CHAIN"/>
    <property type="match status" value="1"/>
</dbReference>
<comment type="subunit">
    <text evidence="7">Contains catalytic and regulatory chains.</text>
</comment>
<evidence type="ECO:0000256" key="3">
    <source>
        <dbReference type="ARBA" id="ARBA00021764"/>
    </source>
</evidence>
<evidence type="ECO:0000256" key="2">
    <source>
        <dbReference type="ARBA" id="ARBA00010498"/>
    </source>
</evidence>
<organism evidence="10 11">
    <name type="scientific">Geoglobus acetivorans</name>
    <dbReference type="NCBI Taxonomy" id="565033"/>
    <lineage>
        <taxon>Archaea</taxon>
        <taxon>Methanobacteriati</taxon>
        <taxon>Methanobacteriota</taxon>
        <taxon>Archaeoglobi</taxon>
        <taxon>Archaeoglobales</taxon>
        <taxon>Archaeoglobaceae</taxon>
        <taxon>Geoglobus</taxon>
    </lineage>
</organism>
<feature type="binding site" evidence="7">
    <location>
        <position position="137"/>
    </location>
    <ligand>
        <name>Zn(2+)</name>
        <dbReference type="ChEBI" id="CHEBI:29105"/>
    </ligand>
</feature>
<feature type="domain" description="Aspartate carbamoyltransferase regulatory subunit N-terminal" evidence="8">
    <location>
        <begin position="4"/>
        <end position="95"/>
    </location>
</feature>
<dbReference type="GeneID" id="90448410"/>
<evidence type="ECO:0000259" key="9">
    <source>
        <dbReference type="Pfam" id="PF02748"/>
    </source>
</evidence>
<evidence type="ECO:0000256" key="6">
    <source>
        <dbReference type="ARBA" id="ARBA00022975"/>
    </source>
</evidence>
<comment type="similarity">
    <text evidence="2 7">Belongs to the PyrI family.</text>
</comment>
<dbReference type="RefSeq" id="WP_193806359.1">
    <property type="nucleotide sequence ID" value="NZ_CP087714.1"/>
</dbReference>
<keyword evidence="4 7" id="KW-0479">Metal-binding</keyword>
<evidence type="ECO:0000256" key="1">
    <source>
        <dbReference type="ARBA" id="ARBA00002565"/>
    </source>
</evidence>
<dbReference type="NCBIfam" id="TIGR00240">
    <property type="entry name" value="ATCase_reg"/>
    <property type="match status" value="1"/>
</dbReference>
<evidence type="ECO:0000256" key="7">
    <source>
        <dbReference type="HAMAP-Rule" id="MF_00002"/>
    </source>
</evidence>
<evidence type="ECO:0000256" key="5">
    <source>
        <dbReference type="ARBA" id="ARBA00022833"/>
    </source>
</evidence>
<feature type="binding site" evidence="7">
    <location>
        <position position="107"/>
    </location>
    <ligand>
        <name>Zn(2+)</name>
        <dbReference type="ChEBI" id="CHEBI:29105"/>
    </ligand>
</feature>
<reference evidence="10 11" key="1">
    <citation type="submission" date="2021-11" db="EMBL/GenBank/DDBJ databases">
        <title>Whole genome of Geoglobus acetivorans.</title>
        <authorList>
            <person name="Liu D."/>
        </authorList>
    </citation>
    <scope>NUCLEOTIDE SEQUENCE [LARGE SCALE GENOMIC DNA]</scope>
    <source>
        <strain evidence="10 11">SBH6</strain>
    </source>
</reference>
<dbReference type="Gene3D" id="2.30.30.20">
    <property type="entry name" value="Aspartate carbamoyltransferase regulatory subunit, C-terminal domain"/>
    <property type="match status" value="1"/>
</dbReference>
<feature type="domain" description="Aspartate carbamoyltransferase regulatory subunit C-terminal" evidence="9">
    <location>
        <begin position="100"/>
        <end position="146"/>
    </location>
</feature>
<keyword evidence="11" id="KW-1185">Reference proteome</keyword>
<dbReference type="Pfam" id="PF01948">
    <property type="entry name" value="PyrI"/>
    <property type="match status" value="1"/>
</dbReference>
<feature type="binding site" evidence="7">
    <location>
        <position position="112"/>
    </location>
    <ligand>
        <name>Zn(2+)</name>
        <dbReference type="ChEBI" id="CHEBI:29105"/>
    </ligand>
</feature>
<sequence>MNLLTISKIKDGTVIDHIPSGKALEVLRIIGVRSGSKEKVSMAMNVESSKMGRKDIVKVEGKYIGEEELNRISLIAPEATINIIENYEIVRKFKVSLPERVEGILKCPNRNCISNDPREPVLARFRIENSDGVVARCEYCGKKVYEIEKYLV</sequence>
<comment type="function">
    <text evidence="1 7">Involved in allosteric regulation of aspartate carbamoyltransferase.</text>
</comment>
<dbReference type="InterPro" id="IPR036793">
    <property type="entry name" value="Asp_carbatrfase_reg_N_sf"/>
</dbReference>
<dbReference type="Pfam" id="PF02748">
    <property type="entry name" value="PyrI_C"/>
    <property type="match status" value="1"/>
</dbReference>
<dbReference type="HAMAP" id="MF_00002">
    <property type="entry name" value="Asp_carb_tr_reg"/>
    <property type="match status" value="1"/>
</dbReference>
<dbReference type="EMBL" id="CP087714">
    <property type="protein sequence ID" value="XAT64156.1"/>
    <property type="molecule type" value="Genomic_DNA"/>
</dbReference>
<feature type="binding site" evidence="7">
    <location>
        <position position="140"/>
    </location>
    <ligand>
        <name>Zn(2+)</name>
        <dbReference type="ChEBI" id="CHEBI:29105"/>
    </ligand>
</feature>
<dbReference type="InterPro" id="IPR036792">
    <property type="entry name" value="Asp_carbatrfase_reg_C_sf"/>
</dbReference>
<dbReference type="SUPFAM" id="SSF57825">
    <property type="entry name" value="Aspartate carbamoyltransferase, Regulatory-chain, C-terminal domain"/>
    <property type="match status" value="1"/>
</dbReference>
<name>A0ABZ3H3K6_GEOAI</name>
<evidence type="ECO:0000256" key="4">
    <source>
        <dbReference type="ARBA" id="ARBA00022723"/>
    </source>
</evidence>
<keyword evidence="10" id="KW-0808">Transferase</keyword>
<dbReference type="PANTHER" id="PTHR35805">
    <property type="entry name" value="ASPARTATE CARBAMOYLTRANSFERASE REGULATORY CHAIN"/>
    <property type="match status" value="1"/>
</dbReference>
<evidence type="ECO:0000313" key="10">
    <source>
        <dbReference type="EMBL" id="XAT64156.1"/>
    </source>
</evidence>